<reference evidence="17 18" key="1">
    <citation type="submission" date="2016-03" db="EMBL/GenBank/DDBJ databases">
        <title>Draft genome sequence of the Fonsecaea monophora CBS 269.37.</title>
        <authorList>
            <person name="Bombassaro A."/>
            <person name="Vinicius W.A."/>
            <person name="De Hoog S."/>
            <person name="Sun J."/>
            <person name="Souza E.M."/>
            <person name="Raittz R.T."/>
            <person name="Costa F."/>
            <person name="Leao A.C."/>
            <person name="Tadra-Sfeir M.Z."/>
            <person name="Baura V."/>
            <person name="Balsanelli E."/>
            <person name="Pedrosa F.O."/>
            <person name="Moreno L.F."/>
            <person name="Steffens M.B."/>
            <person name="Xi L."/>
            <person name="Bocca A.L."/>
            <person name="Felipe M.S."/>
            <person name="Teixeira M."/>
            <person name="Telles Filho F.Q."/>
            <person name="Azevedo C.M."/>
            <person name="Gomes R."/>
            <person name="Vicente V.A."/>
        </authorList>
    </citation>
    <scope>NUCLEOTIDE SEQUENCE [LARGE SCALE GENOMIC DNA]</scope>
    <source>
        <strain evidence="17 18">CBS 269.37</strain>
    </source>
</reference>
<feature type="compositionally biased region" description="Polar residues" evidence="14">
    <location>
        <begin position="767"/>
        <end position="786"/>
    </location>
</feature>
<dbReference type="PANTHER" id="PTHR13822:SF7">
    <property type="entry name" value="ATP SYNTHASE SUBUNIT DELTA, MITOCHONDRIAL"/>
    <property type="match status" value="1"/>
</dbReference>
<dbReference type="CDD" id="cd12152">
    <property type="entry name" value="F1-ATPase_delta"/>
    <property type="match status" value="1"/>
</dbReference>
<feature type="compositionally biased region" description="Basic and acidic residues" evidence="14">
    <location>
        <begin position="789"/>
        <end position="808"/>
    </location>
</feature>
<evidence type="ECO:0000259" key="15">
    <source>
        <dbReference type="Pfam" id="PF02823"/>
    </source>
</evidence>
<dbReference type="InterPro" id="IPR020546">
    <property type="entry name" value="ATP_synth_F1_dsu/esu_N"/>
</dbReference>
<feature type="domain" description="ATP synthase F1 complex delta/epsilon subunit N-terminal" evidence="15">
    <location>
        <begin position="67"/>
        <end position="121"/>
    </location>
</feature>
<feature type="region of interest" description="Disordered" evidence="14">
    <location>
        <begin position="540"/>
        <end position="808"/>
    </location>
</feature>
<dbReference type="Gene3D" id="2.60.15.10">
    <property type="entry name" value="F0F1 ATP synthase delta/epsilon subunit, N-terminal"/>
    <property type="match status" value="1"/>
</dbReference>
<evidence type="ECO:0000256" key="1">
    <source>
        <dbReference type="ARBA" id="ARBA00004273"/>
    </source>
</evidence>
<dbReference type="Gene3D" id="6.10.140.880">
    <property type="match status" value="1"/>
</dbReference>
<dbReference type="InterPro" id="IPR036771">
    <property type="entry name" value="ATPsynth_dsu/esu_N"/>
</dbReference>
<feature type="compositionally biased region" description="Basic and acidic residues" evidence="14">
    <location>
        <begin position="335"/>
        <end position="349"/>
    </location>
</feature>
<evidence type="ECO:0000256" key="9">
    <source>
        <dbReference type="ARBA" id="ARBA00023128"/>
    </source>
</evidence>
<evidence type="ECO:0000256" key="10">
    <source>
        <dbReference type="ARBA" id="ARBA00023136"/>
    </source>
</evidence>
<evidence type="ECO:0000256" key="2">
    <source>
        <dbReference type="ARBA" id="ARBA00005712"/>
    </source>
</evidence>
<dbReference type="OrthoDB" id="4154172at2759"/>
<evidence type="ECO:0000256" key="11">
    <source>
        <dbReference type="ARBA" id="ARBA00023196"/>
    </source>
</evidence>
<comment type="caution">
    <text evidence="17">The sequence shown here is derived from an EMBL/GenBank/DDBJ whole genome shotgun (WGS) entry which is preliminary data.</text>
</comment>
<feature type="compositionally biased region" description="Basic and acidic residues" evidence="14">
    <location>
        <begin position="415"/>
        <end position="435"/>
    </location>
</feature>
<keyword evidence="11" id="KW-0139">CF(1)</keyword>
<feature type="compositionally biased region" description="Basic and acidic residues" evidence="14">
    <location>
        <begin position="670"/>
        <end position="680"/>
    </location>
</feature>
<dbReference type="FunFam" id="2.60.15.10:FF:000003">
    <property type="entry name" value="ATP synthase subunit delta, mitochondrial"/>
    <property type="match status" value="1"/>
</dbReference>
<dbReference type="EMBL" id="LVKK01000001">
    <property type="protein sequence ID" value="OAG45596.1"/>
    <property type="molecule type" value="Genomic_DNA"/>
</dbReference>
<keyword evidence="9" id="KW-0496">Mitochondrion</keyword>
<dbReference type="GO" id="GO:0005743">
    <property type="term" value="C:mitochondrial inner membrane"/>
    <property type="evidence" value="ECO:0007669"/>
    <property type="project" value="UniProtKB-SubCell"/>
</dbReference>
<dbReference type="GO" id="GO:0046933">
    <property type="term" value="F:proton-transporting ATP synthase activity, rotational mechanism"/>
    <property type="evidence" value="ECO:0007669"/>
    <property type="project" value="InterPro"/>
</dbReference>
<dbReference type="RefSeq" id="XP_022517548.1">
    <property type="nucleotide sequence ID" value="XM_022650222.1"/>
</dbReference>
<keyword evidence="18" id="KW-1185">Reference proteome</keyword>
<evidence type="ECO:0000256" key="4">
    <source>
        <dbReference type="ARBA" id="ARBA00022448"/>
    </source>
</evidence>
<keyword evidence="6" id="KW-0999">Mitochondrion inner membrane</keyword>
<evidence type="ECO:0000256" key="13">
    <source>
        <dbReference type="ARBA" id="ARBA00031669"/>
    </source>
</evidence>
<feature type="compositionally biased region" description="Basic and acidic residues" evidence="14">
    <location>
        <begin position="262"/>
        <end position="273"/>
    </location>
</feature>
<feature type="region of interest" description="Disordered" evidence="14">
    <location>
        <begin position="261"/>
        <end position="465"/>
    </location>
</feature>
<dbReference type="HAMAP" id="MF_00530">
    <property type="entry name" value="ATP_synth_epsil_bac"/>
    <property type="match status" value="1"/>
</dbReference>
<keyword evidence="5" id="KW-0375">Hydrogen ion transport</keyword>
<evidence type="ECO:0000256" key="8">
    <source>
        <dbReference type="ARBA" id="ARBA00023065"/>
    </source>
</evidence>
<dbReference type="GO" id="GO:0045259">
    <property type="term" value="C:proton-transporting ATP synthase complex"/>
    <property type="evidence" value="ECO:0007669"/>
    <property type="project" value="UniProtKB-KW"/>
</dbReference>
<comment type="similarity">
    <text evidence="2">Belongs to the ATPase epsilon chain family.</text>
</comment>
<keyword evidence="4" id="KW-0813">Transport</keyword>
<evidence type="ECO:0000313" key="17">
    <source>
        <dbReference type="EMBL" id="OAG45596.1"/>
    </source>
</evidence>
<keyword evidence="10" id="KW-0472">Membrane</keyword>
<evidence type="ECO:0000256" key="5">
    <source>
        <dbReference type="ARBA" id="ARBA00022781"/>
    </source>
</evidence>
<dbReference type="Pfam" id="PF02823">
    <property type="entry name" value="ATP-synt_DE_N"/>
    <property type="match status" value="1"/>
</dbReference>
<keyword evidence="8" id="KW-0406">Ion transport</keyword>
<dbReference type="InterPro" id="IPR001469">
    <property type="entry name" value="ATP_synth_F1_dsu/esu"/>
</dbReference>
<keyword evidence="7" id="KW-0809">Transit peptide</keyword>
<gene>
    <name evidence="17" type="ORF">AYO21_00232</name>
</gene>
<evidence type="ECO:0000313" key="18">
    <source>
        <dbReference type="Proteomes" id="UP000077002"/>
    </source>
</evidence>
<evidence type="ECO:0000256" key="12">
    <source>
        <dbReference type="ARBA" id="ARBA00023310"/>
    </source>
</evidence>
<evidence type="ECO:0000256" key="7">
    <source>
        <dbReference type="ARBA" id="ARBA00022946"/>
    </source>
</evidence>
<comment type="subcellular location">
    <subcellularLocation>
        <location evidence="1">Mitochondrion inner membrane</location>
    </subcellularLocation>
</comment>
<evidence type="ECO:0000256" key="14">
    <source>
        <dbReference type="SAM" id="MobiDB-lite"/>
    </source>
</evidence>
<dbReference type="SUPFAM" id="SSF51344">
    <property type="entry name" value="Epsilon subunit of F1F0-ATP synthase N-terminal domain"/>
    <property type="match status" value="1"/>
</dbReference>
<dbReference type="GeneID" id="34595414"/>
<evidence type="ECO:0000256" key="3">
    <source>
        <dbReference type="ARBA" id="ARBA00016960"/>
    </source>
</evidence>
<sequence>MSALRLSRAALRARSTIALKPIQRRGYAEAVSDKIKLSLALPHQPPRTQAKNPRQKIRADSASYSVQVNIPAESGEMGILAQHVPSIEQLKPGLVEIIEESGGSKQFFLSGGFAVVQPDSVLSINAVEGFPLEDFSEEAVKSQIAEAQKIASGSGSEQDIAEAKIELEVLESLQAAMNSQGGTVASRVRVFQAAQQLETSIPPFSLPPRALDQAKGFSAIAAEIGRNSSLASSARRTFRDSSEGTLAEGRPHAASILHKRIASHEKGDNHEIVPLRPFTSMDGPDDERSPARRPALRQVGHQVHRHRSMENVANDPALEITMARSRLRSVAPKQQNREEPSRGRSHTMDELNNMLDDAIKNSSPKPDVPPNDQHGNLAPKAGFVLRRASARQDRRPSQSRPRSTRRSTESVVPRSSEESVRVEYERGKETEDQKQADLSSKQTHNPESPVAPQLKPGAVPTSELSPVKQRAALFESLSQNLTEHDRVCQHFGHEHEPSHPHPHHHPPPRKEIKKIHRIKFGDTIEERPGTPLIPLTLPTLVTQEKTSRPPSTLKKEHVEAELPGPTGEGAASDDVFQEDRKPSLSWPFRWSIFNKGTSAPPQETEGLSDTAQAKDEHYPSTRQSIVRSKVKDLLQAANEKNDAEQRRRDDERGRLSRRSTRTQPPQRQTETSHDETRQETTVEPTSTQTPKKELFHNLKILAETSDNKPTPRTPLQRAMSEKQVFAPPAPPDPESESGSSPRKPPHTPIRGRSISTHRPVLGEQKRSVQQQFSLSPGPNHSGSKQRQGVKVEVEIRDSPEREARDRGDKIVIIRADVSEMEDDR</sequence>
<feature type="compositionally biased region" description="Polar residues" evidence="14">
    <location>
        <begin position="594"/>
        <end position="611"/>
    </location>
</feature>
<dbReference type="Proteomes" id="UP000077002">
    <property type="component" value="Unassembled WGS sequence"/>
</dbReference>
<dbReference type="InterPro" id="IPR048938">
    <property type="entry name" value="ATPD_C_fung"/>
</dbReference>
<feature type="compositionally biased region" description="Polar residues" evidence="14">
    <location>
        <begin position="436"/>
        <end position="446"/>
    </location>
</feature>
<evidence type="ECO:0000259" key="16">
    <source>
        <dbReference type="Pfam" id="PF21334"/>
    </source>
</evidence>
<accession>A0A177FPG1</accession>
<keyword evidence="12" id="KW-0066">ATP synthesis</keyword>
<evidence type="ECO:0000256" key="6">
    <source>
        <dbReference type="ARBA" id="ARBA00022792"/>
    </source>
</evidence>
<protein>
    <recommendedName>
        <fullName evidence="3">ATP synthase subunit delta, mitochondrial</fullName>
    </recommendedName>
    <alternativeName>
        <fullName evidence="13">F-ATPase delta subunit</fullName>
    </alternativeName>
</protein>
<feature type="domain" description="F1F0-ATP synthase subunit delta C-terminal" evidence="16">
    <location>
        <begin position="135"/>
        <end position="175"/>
    </location>
</feature>
<dbReference type="AlphaFoldDB" id="A0A177FPG1"/>
<organism evidence="17 18">
    <name type="scientific">Fonsecaea monophora</name>
    <dbReference type="NCBI Taxonomy" id="254056"/>
    <lineage>
        <taxon>Eukaryota</taxon>
        <taxon>Fungi</taxon>
        <taxon>Dikarya</taxon>
        <taxon>Ascomycota</taxon>
        <taxon>Pezizomycotina</taxon>
        <taxon>Eurotiomycetes</taxon>
        <taxon>Chaetothyriomycetidae</taxon>
        <taxon>Chaetothyriales</taxon>
        <taxon>Herpotrichiellaceae</taxon>
        <taxon>Fonsecaea</taxon>
    </lineage>
</organism>
<dbReference type="Pfam" id="PF21334">
    <property type="entry name" value="ATPD_C_fung"/>
    <property type="match status" value="1"/>
</dbReference>
<name>A0A177FPG1_9EURO</name>
<proteinExistence type="inferred from homology"/>
<feature type="compositionally biased region" description="Basic and acidic residues" evidence="14">
    <location>
        <begin position="639"/>
        <end position="654"/>
    </location>
</feature>
<dbReference type="PANTHER" id="PTHR13822">
    <property type="entry name" value="ATP SYNTHASE DELTA/EPSILON CHAIN"/>
    <property type="match status" value="1"/>
</dbReference>